<name>A0A7G6E2Y2_THEFR</name>
<dbReference type="Pfam" id="PF01551">
    <property type="entry name" value="Peptidase_M23"/>
    <property type="match status" value="1"/>
</dbReference>
<gene>
    <name evidence="4" type="ORF">BR63_08995</name>
</gene>
<organism evidence="4 5">
    <name type="scientific">Thermanaerosceptrum fracticalcis</name>
    <dbReference type="NCBI Taxonomy" id="1712410"/>
    <lineage>
        <taxon>Bacteria</taxon>
        <taxon>Bacillati</taxon>
        <taxon>Bacillota</taxon>
        <taxon>Clostridia</taxon>
        <taxon>Eubacteriales</taxon>
        <taxon>Peptococcaceae</taxon>
        <taxon>Thermanaerosceptrum</taxon>
    </lineage>
</organism>
<dbReference type="PANTHER" id="PTHR21666:SF289">
    <property type="entry name" value="L-ALA--D-GLU ENDOPEPTIDASE"/>
    <property type="match status" value="1"/>
</dbReference>
<dbReference type="SUPFAM" id="SSF51261">
    <property type="entry name" value="Duplicated hybrid motif"/>
    <property type="match status" value="1"/>
</dbReference>
<dbReference type="EMBL" id="CP045798">
    <property type="protein sequence ID" value="QNB46436.1"/>
    <property type="molecule type" value="Genomic_DNA"/>
</dbReference>
<keyword evidence="2" id="KW-0175">Coiled coil</keyword>
<feature type="domain" description="M23ase beta-sheet core" evidence="3">
    <location>
        <begin position="148"/>
        <end position="243"/>
    </location>
</feature>
<sequence length="248" mass="27692">MLNSTSITDFLTRWDLLSRIAEKDMELIDSVKEEIAFYQDKQKQFLVKKETLVNLQADQNEKKHKLEIASSRQKEILKDIQSDKAAIEQALDELEAESKKIEAELRRLAGNNSGKYLGSGKLAWPTPDYSRITSPFGWRRHPILRTNRFHTGVDIGAPHGATIVAAENGKVIDVGWRGGYGRVVMISHGGNIVTLYAHTSAALVEPGEEVKKGQAIARVGSTGWSTGPHLHFEVRFNGEPQNPMSYLK</sequence>
<dbReference type="InterPro" id="IPR011055">
    <property type="entry name" value="Dup_hybrid_motif"/>
</dbReference>
<dbReference type="PANTHER" id="PTHR21666">
    <property type="entry name" value="PEPTIDASE-RELATED"/>
    <property type="match status" value="1"/>
</dbReference>
<accession>A0A7G6E2Y2</accession>
<keyword evidence="5" id="KW-1185">Reference proteome</keyword>
<dbReference type="InterPro" id="IPR050570">
    <property type="entry name" value="Cell_wall_metabolism_enzyme"/>
</dbReference>
<dbReference type="Gene3D" id="6.10.250.3150">
    <property type="match status" value="1"/>
</dbReference>
<dbReference type="Gene3D" id="2.70.70.10">
    <property type="entry name" value="Glucose Permease (Domain IIA)"/>
    <property type="match status" value="1"/>
</dbReference>
<evidence type="ECO:0000256" key="1">
    <source>
        <dbReference type="ARBA" id="ARBA00022729"/>
    </source>
</evidence>
<evidence type="ECO:0000256" key="2">
    <source>
        <dbReference type="SAM" id="Coils"/>
    </source>
</evidence>
<evidence type="ECO:0000313" key="4">
    <source>
        <dbReference type="EMBL" id="QNB46436.1"/>
    </source>
</evidence>
<dbReference type="GO" id="GO:0004222">
    <property type="term" value="F:metalloendopeptidase activity"/>
    <property type="evidence" value="ECO:0007669"/>
    <property type="project" value="TreeGrafter"/>
</dbReference>
<dbReference type="KEGG" id="tfr:BR63_08995"/>
<dbReference type="OrthoDB" id="9814460at2"/>
<proteinExistence type="predicted"/>
<dbReference type="FunFam" id="2.70.70.10:FF:000006">
    <property type="entry name" value="M23 family peptidase"/>
    <property type="match status" value="1"/>
</dbReference>
<dbReference type="CDD" id="cd12797">
    <property type="entry name" value="M23_peptidase"/>
    <property type="match status" value="1"/>
</dbReference>
<protein>
    <submittedName>
        <fullName evidence="4">Peptidoglycan DD-metalloendopeptidase family protein</fullName>
    </submittedName>
</protein>
<dbReference type="Proteomes" id="UP000515847">
    <property type="component" value="Chromosome"/>
</dbReference>
<evidence type="ECO:0000259" key="3">
    <source>
        <dbReference type="Pfam" id="PF01551"/>
    </source>
</evidence>
<feature type="coiled-coil region" evidence="2">
    <location>
        <begin position="77"/>
        <end position="111"/>
    </location>
</feature>
<reference evidence="4 5" key="1">
    <citation type="journal article" date="2019" name="Front. Microbiol.">
        <title>Thermoanaerosceptrum fracticalcis gen. nov. sp. nov., a Novel Fumarate-Fermenting Microorganism From a Deep Fractured Carbonate Aquifer of the US Great Basin.</title>
        <authorList>
            <person name="Hamilton-Brehm S.D."/>
            <person name="Stewart L.E."/>
            <person name="Zavarin M."/>
            <person name="Caldwell M."/>
            <person name="Lawson P.A."/>
            <person name="Onstott T.C."/>
            <person name="Grzymski J."/>
            <person name="Neveux I."/>
            <person name="Lollar B.S."/>
            <person name="Russell C.E."/>
            <person name="Moser D.P."/>
        </authorList>
    </citation>
    <scope>NUCLEOTIDE SEQUENCE [LARGE SCALE GENOMIC DNA]</scope>
    <source>
        <strain evidence="4 5">DRI-13</strain>
    </source>
</reference>
<dbReference type="AlphaFoldDB" id="A0A7G6E2Y2"/>
<dbReference type="InterPro" id="IPR016047">
    <property type="entry name" value="M23ase_b-sheet_dom"/>
</dbReference>
<keyword evidence="1" id="KW-0732">Signal</keyword>
<evidence type="ECO:0000313" key="5">
    <source>
        <dbReference type="Proteomes" id="UP000515847"/>
    </source>
</evidence>